<keyword evidence="2" id="KW-0408">Iron</keyword>
<dbReference type="CDD" id="cd02910">
    <property type="entry name" value="cupin_Yhhw_N"/>
    <property type="match status" value="1"/>
</dbReference>
<dbReference type="Proteomes" id="UP000030321">
    <property type="component" value="Unassembled WGS sequence"/>
</dbReference>
<evidence type="ECO:0000259" key="4">
    <source>
        <dbReference type="Pfam" id="PF02678"/>
    </source>
</evidence>
<reference evidence="7" key="1">
    <citation type="journal article" date="2015" name="Genome">
        <title>Whole Genome Sequence of the Non-Microcystin-Producing Microcystis aeruginosa Strain NIES-44.</title>
        <authorList>
            <person name="Okano K."/>
            <person name="Miyata N."/>
            <person name="Ozaki Y."/>
        </authorList>
    </citation>
    <scope>NUCLEOTIDE SEQUENCE [LARGE SCALE GENOMIC DNA]</scope>
    <source>
        <strain evidence="7">NIES-44</strain>
    </source>
</reference>
<dbReference type="PANTHER" id="PTHR43212:SF3">
    <property type="entry name" value="QUERCETIN 2,3-DIOXYGENASE"/>
    <property type="match status" value="1"/>
</dbReference>
<evidence type="ECO:0000313" key="7">
    <source>
        <dbReference type="Proteomes" id="UP000030321"/>
    </source>
</evidence>
<evidence type="ECO:0000256" key="3">
    <source>
        <dbReference type="RuleBase" id="RU003457"/>
    </source>
</evidence>
<comment type="cofactor">
    <cofactor evidence="2">
        <name>Fe cation</name>
        <dbReference type="ChEBI" id="CHEBI:24875"/>
    </cofactor>
    <text evidence="2">Binds 1 Fe cation per subunit.</text>
</comment>
<dbReference type="RefSeq" id="WP_045362529.1">
    <property type="nucleotide sequence ID" value="NZ_BBPA01000075.1"/>
</dbReference>
<feature type="binding site" evidence="2">
    <location>
        <position position="101"/>
    </location>
    <ligand>
        <name>Fe cation</name>
        <dbReference type="ChEBI" id="CHEBI:24875"/>
    </ligand>
</feature>
<dbReference type="PANTHER" id="PTHR43212">
    <property type="entry name" value="QUERCETIN 2,3-DIOXYGENASE"/>
    <property type="match status" value="1"/>
</dbReference>
<comment type="caution">
    <text evidence="6">The sequence shown here is derived from an EMBL/GenBank/DDBJ whole genome shotgun (WGS) entry which is preliminary data.</text>
</comment>
<dbReference type="InterPro" id="IPR012093">
    <property type="entry name" value="Pirin"/>
</dbReference>
<proteinExistence type="inferred from homology"/>
<dbReference type="InterPro" id="IPR003829">
    <property type="entry name" value="Pirin_N_dom"/>
</dbReference>
<feature type="domain" description="Quercetin 2,3-dioxygenase C-terminal cupin" evidence="5">
    <location>
        <begin position="144"/>
        <end position="229"/>
    </location>
</feature>
<dbReference type="AlphaFoldDB" id="A0A0A1W1N1"/>
<dbReference type="InterPro" id="IPR011051">
    <property type="entry name" value="RmlC_Cupin_sf"/>
</dbReference>
<gene>
    <name evidence="6" type="ORF">N44_04534</name>
</gene>
<feature type="binding site" evidence="2">
    <location>
        <position position="59"/>
    </location>
    <ligand>
        <name>Fe cation</name>
        <dbReference type="ChEBI" id="CHEBI:24875"/>
    </ligand>
</feature>
<dbReference type="Gene3D" id="2.60.120.10">
    <property type="entry name" value="Jelly Rolls"/>
    <property type="match status" value="2"/>
</dbReference>
<feature type="domain" description="Pirin N-terminal" evidence="4">
    <location>
        <begin position="7"/>
        <end position="119"/>
    </location>
</feature>
<protein>
    <submittedName>
        <fullName evidence="6">Pirin</fullName>
    </submittedName>
</protein>
<dbReference type="InterPro" id="IPR014710">
    <property type="entry name" value="RmlC-like_jellyroll"/>
</dbReference>
<evidence type="ECO:0000259" key="5">
    <source>
        <dbReference type="Pfam" id="PF17954"/>
    </source>
</evidence>
<dbReference type="Pfam" id="PF02678">
    <property type="entry name" value="Pirin"/>
    <property type="match status" value="1"/>
</dbReference>
<feature type="binding site" evidence="2">
    <location>
        <position position="103"/>
    </location>
    <ligand>
        <name>Fe cation</name>
        <dbReference type="ChEBI" id="CHEBI:24875"/>
    </ligand>
</feature>
<dbReference type="Pfam" id="PF17954">
    <property type="entry name" value="Pirin_C_2"/>
    <property type="match status" value="1"/>
</dbReference>
<dbReference type="EMBL" id="BBPA01000075">
    <property type="protein sequence ID" value="GAL95678.1"/>
    <property type="molecule type" value="Genomic_DNA"/>
</dbReference>
<dbReference type="SUPFAM" id="SSF51182">
    <property type="entry name" value="RmlC-like cupins"/>
    <property type="match status" value="1"/>
</dbReference>
<evidence type="ECO:0000256" key="1">
    <source>
        <dbReference type="ARBA" id="ARBA00008416"/>
    </source>
</evidence>
<dbReference type="PIRSF" id="PIRSF006232">
    <property type="entry name" value="Pirin"/>
    <property type="match status" value="1"/>
</dbReference>
<comment type="similarity">
    <text evidence="1 3">Belongs to the pirin family.</text>
</comment>
<feature type="binding site" evidence="2">
    <location>
        <position position="57"/>
    </location>
    <ligand>
        <name>Fe cation</name>
        <dbReference type="ChEBI" id="CHEBI:24875"/>
    </ligand>
</feature>
<keyword evidence="2" id="KW-0479">Metal-binding</keyword>
<accession>A0A0A1W1N1</accession>
<name>A0A0A1W1N1_MICAE</name>
<organism evidence="6 7">
    <name type="scientific">Microcystis aeruginosa NIES-44</name>
    <dbReference type="NCBI Taxonomy" id="449439"/>
    <lineage>
        <taxon>Bacteria</taxon>
        <taxon>Bacillati</taxon>
        <taxon>Cyanobacteriota</taxon>
        <taxon>Cyanophyceae</taxon>
        <taxon>Oscillatoriophycideae</taxon>
        <taxon>Chroococcales</taxon>
        <taxon>Microcystaceae</taxon>
        <taxon>Microcystis</taxon>
    </lineage>
</organism>
<dbReference type="InterPro" id="IPR041602">
    <property type="entry name" value="Quercetinase_C"/>
</dbReference>
<evidence type="ECO:0000313" key="6">
    <source>
        <dbReference type="EMBL" id="GAL95678.1"/>
    </source>
</evidence>
<dbReference type="GO" id="GO:0046872">
    <property type="term" value="F:metal ion binding"/>
    <property type="evidence" value="ECO:0007669"/>
    <property type="project" value="UniProtKB-KW"/>
</dbReference>
<evidence type="ECO:0000256" key="2">
    <source>
        <dbReference type="PIRSR" id="PIRSR006232-1"/>
    </source>
</evidence>
<dbReference type="CDD" id="cd20311">
    <property type="entry name" value="cupin_Yhhw_C"/>
    <property type="match status" value="1"/>
</dbReference>
<sequence>MITIRKAEERGHANYGWLDTYHTFSFAQYYDPQQINFRSLRVINEDKVIGGKGFHTHAHHDMEILTYVLQGELEHQDSLGTGSVIRHGEIQRMSAGTGIKHSEFNHSATNPLHLLQIWIIPDQKNLEPGYEQKAIEFSPHTLQLIASPTGAGNAVKVHQDVNLYAGILPLGQSLTHSLATGRYGWLQVARGQINLNGVHLRAGDGAAISEETSLAIQSLEDSEILLFDLG</sequence>